<keyword evidence="5" id="KW-0804">Transcription</keyword>
<evidence type="ECO:0000313" key="8">
    <source>
        <dbReference type="EMBL" id="GAA1869553.1"/>
    </source>
</evidence>
<dbReference type="InterPro" id="IPR013249">
    <property type="entry name" value="RNA_pol_sigma70_r4_t2"/>
</dbReference>
<dbReference type="SUPFAM" id="SSF88659">
    <property type="entry name" value="Sigma3 and sigma4 domains of RNA polymerase sigma factors"/>
    <property type="match status" value="1"/>
</dbReference>
<comment type="subunit">
    <text evidence="2">Interacts transiently with the RNA polymerase catalytic core formed by RpoA, RpoB, RpoC and RpoZ (2 alpha, 1 beta, 1 beta' and 1 omega subunit) to form the RNA polymerase holoenzyme that can initiate transcription.</text>
</comment>
<feature type="domain" description="RNA polymerase sigma factor 70 region 4 type 2" evidence="7">
    <location>
        <begin position="118"/>
        <end position="168"/>
    </location>
</feature>
<dbReference type="Gene3D" id="1.10.10.10">
    <property type="entry name" value="Winged helix-like DNA-binding domain superfamily/Winged helix DNA-binding domain"/>
    <property type="match status" value="1"/>
</dbReference>
<dbReference type="InterPro" id="IPR036388">
    <property type="entry name" value="WH-like_DNA-bd_sf"/>
</dbReference>
<evidence type="ECO:0000256" key="2">
    <source>
        <dbReference type="ARBA" id="ARBA00011344"/>
    </source>
</evidence>
<dbReference type="PANTHER" id="PTHR30173">
    <property type="entry name" value="SIGMA 19 FACTOR"/>
    <property type="match status" value="1"/>
</dbReference>
<accession>A0ABN2NLU7</accession>
<dbReference type="Proteomes" id="UP001501094">
    <property type="component" value="Unassembled WGS sequence"/>
</dbReference>
<dbReference type="Gene3D" id="1.10.1740.10">
    <property type="match status" value="1"/>
</dbReference>
<dbReference type="PANTHER" id="PTHR30173:SF43">
    <property type="entry name" value="ECF RNA POLYMERASE SIGMA FACTOR SIGI-RELATED"/>
    <property type="match status" value="1"/>
</dbReference>
<keyword evidence="3" id="KW-0805">Transcription regulation</keyword>
<dbReference type="Pfam" id="PF04542">
    <property type="entry name" value="Sigma70_r2"/>
    <property type="match status" value="1"/>
</dbReference>
<evidence type="ECO:0000256" key="3">
    <source>
        <dbReference type="ARBA" id="ARBA00023015"/>
    </source>
</evidence>
<dbReference type="InterPro" id="IPR013325">
    <property type="entry name" value="RNA_pol_sigma_r2"/>
</dbReference>
<evidence type="ECO:0000256" key="1">
    <source>
        <dbReference type="ARBA" id="ARBA00010641"/>
    </source>
</evidence>
<sequence length="307" mass="32380">MMENSSLTSELAQLFEERRPRLRAVARRLLGSSAEADDAVQETWLRLSATDTSAIDNLGGWLTTVVSRVSLDMLRSRAARREVAGVAVGPDDGAVPEPAAAEPGPAERVAEADAVGSALLVVLDALAPAERLAFVLHDVFAVPFDQIAGIVDTSVPTARQLASRARRRVRGAGAPEPDRAREREVVEAFLEAAREGRFERLLGLLDPKVVLRADDAVVRATQALASAGAPLLAPELTGAEAVAHAFLGRAAKATVVLADYNWAFGYAAGDTMRAIYLVTLSDDGDRIAALDAVADPETIAAIDVTAV</sequence>
<comment type="caution">
    <text evidence="8">The sequence shown here is derived from an EMBL/GenBank/DDBJ whole genome shotgun (WGS) entry which is preliminary data.</text>
</comment>
<name>A0ABN2NLU7_9MICO</name>
<dbReference type="InterPro" id="IPR007627">
    <property type="entry name" value="RNA_pol_sigma70_r2"/>
</dbReference>
<dbReference type="InterPro" id="IPR052704">
    <property type="entry name" value="ECF_Sigma-70_Domain"/>
</dbReference>
<dbReference type="Pfam" id="PF08281">
    <property type="entry name" value="Sigma70_r4_2"/>
    <property type="match status" value="1"/>
</dbReference>
<gene>
    <name evidence="8" type="ORF">GCM10009751_30480</name>
</gene>
<comment type="similarity">
    <text evidence="1">Belongs to the sigma-70 factor family. ECF subfamily.</text>
</comment>
<evidence type="ECO:0000313" key="9">
    <source>
        <dbReference type="Proteomes" id="UP001501094"/>
    </source>
</evidence>
<dbReference type="InterPro" id="IPR032710">
    <property type="entry name" value="NTF2-like_dom_sf"/>
</dbReference>
<protein>
    <submittedName>
        <fullName evidence="8">Sigma-70 family RNA polymerase sigma factor</fullName>
    </submittedName>
</protein>
<evidence type="ECO:0000256" key="4">
    <source>
        <dbReference type="ARBA" id="ARBA00023082"/>
    </source>
</evidence>
<dbReference type="SUPFAM" id="SSF88946">
    <property type="entry name" value="Sigma2 domain of RNA polymerase sigma factors"/>
    <property type="match status" value="1"/>
</dbReference>
<keyword evidence="4" id="KW-0731">Sigma factor</keyword>
<evidence type="ECO:0000259" key="6">
    <source>
        <dbReference type="Pfam" id="PF04542"/>
    </source>
</evidence>
<dbReference type="InterPro" id="IPR013324">
    <property type="entry name" value="RNA_pol_sigma_r3/r4-like"/>
</dbReference>
<dbReference type="EMBL" id="BAAANL010000006">
    <property type="protein sequence ID" value="GAA1869553.1"/>
    <property type="molecule type" value="Genomic_DNA"/>
</dbReference>
<reference evidence="8 9" key="1">
    <citation type="journal article" date="2019" name="Int. J. Syst. Evol. Microbiol.">
        <title>The Global Catalogue of Microorganisms (GCM) 10K type strain sequencing project: providing services to taxonomists for standard genome sequencing and annotation.</title>
        <authorList>
            <consortium name="The Broad Institute Genomics Platform"/>
            <consortium name="The Broad Institute Genome Sequencing Center for Infectious Disease"/>
            <person name="Wu L."/>
            <person name="Ma J."/>
        </authorList>
    </citation>
    <scope>NUCLEOTIDE SEQUENCE [LARGE SCALE GENOMIC DNA]</scope>
    <source>
        <strain evidence="8 9">JCM 14326</strain>
    </source>
</reference>
<keyword evidence="9" id="KW-1185">Reference proteome</keyword>
<dbReference type="NCBIfam" id="TIGR02937">
    <property type="entry name" value="sigma70-ECF"/>
    <property type="match status" value="1"/>
</dbReference>
<organism evidence="8 9">
    <name type="scientific">Myceligenerans crystallogenes</name>
    <dbReference type="NCBI Taxonomy" id="316335"/>
    <lineage>
        <taxon>Bacteria</taxon>
        <taxon>Bacillati</taxon>
        <taxon>Actinomycetota</taxon>
        <taxon>Actinomycetes</taxon>
        <taxon>Micrococcales</taxon>
        <taxon>Promicromonosporaceae</taxon>
        <taxon>Myceligenerans</taxon>
    </lineage>
</organism>
<proteinExistence type="inferred from homology"/>
<dbReference type="SUPFAM" id="SSF54427">
    <property type="entry name" value="NTF2-like"/>
    <property type="match status" value="1"/>
</dbReference>
<dbReference type="InterPro" id="IPR014284">
    <property type="entry name" value="RNA_pol_sigma-70_dom"/>
</dbReference>
<evidence type="ECO:0000256" key="5">
    <source>
        <dbReference type="ARBA" id="ARBA00023163"/>
    </source>
</evidence>
<evidence type="ECO:0000259" key="7">
    <source>
        <dbReference type="Pfam" id="PF08281"/>
    </source>
</evidence>
<dbReference type="RefSeq" id="WP_344104474.1">
    <property type="nucleotide sequence ID" value="NZ_BAAANL010000006.1"/>
</dbReference>
<feature type="domain" description="RNA polymerase sigma-70 region 2" evidence="6">
    <location>
        <begin position="14"/>
        <end position="78"/>
    </location>
</feature>